<evidence type="ECO:0000313" key="4">
    <source>
        <dbReference type="Proteomes" id="UP001214603"/>
    </source>
</evidence>
<reference evidence="3" key="1">
    <citation type="submission" date="2023-03" db="EMBL/GenBank/DDBJ databases">
        <title>Mating type loci evolution in Malassezia.</title>
        <authorList>
            <person name="Coelho M.A."/>
        </authorList>
    </citation>
    <scope>NUCLEOTIDE SEQUENCE</scope>
    <source>
        <strain evidence="3">CBS 7876</strain>
    </source>
</reference>
<sequence length="295" mass="31839">MPTVEGSPDDPRAVLAQFAAGKPDEACVTQWPSLRTAIQAQIRKNTRAINTDAPPTLHRAAPLAEILREEANGGEPPSQAERDLVADEHEIQASDLHDFFPARRAPPPSGTWDVRLDGEALKREEAVVFEMLDEFDTAPPTTVQRLAELVLHPTYQSRSKYLAALQRVLSVSSTFGAYDGTAEEAEDTEGGAWPLASAAQADEEPIFSPIPFLHQGAEETARDDAPTQSEQSATPHGDAEAVYRVPDGRVDELDTADKQEAHGGVADKLEPLSAATSLPEPSGDEVQHKRARSDA</sequence>
<protein>
    <submittedName>
        <fullName evidence="3">Uncharacterized protein</fullName>
    </submittedName>
</protein>
<evidence type="ECO:0000256" key="2">
    <source>
        <dbReference type="SAM" id="MobiDB-lite"/>
    </source>
</evidence>
<feature type="compositionally biased region" description="Basic and acidic residues" evidence="2">
    <location>
        <begin position="285"/>
        <end position="295"/>
    </location>
</feature>
<accession>A0AAF0ISQ0</accession>
<gene>
    <name evidence="3" type="ORF">MOBT1_002476</name>
</gene>
<dbReference type="GO" id="GO:0005737">
    <property type="term" value="C:cytoplasm"/>
    <property type="evidence" value="ECO:0007669"/>
    <property type="project" value="TreeGrafter"/>
</dbReference>
<organism evidence="3 4">
    <name type="scientific">Malassezia obtusa</name>
    <dbReference type="NCBI Taxonomy" id="76774"/>
    <lineage>
        <taxon>Eukaryota</taxon>
        <taxon>Fungi</taxon>
        <taxon>Dikarya</taxon>
        <taxon>Basidiomycota</taxon>
        <taxon>Ustilaginomycotina</taxon>
        <taxon>Malasseziomycetes</taxon>
        <taxon>Malasseziales</taxon>
        <taxon>Malasseziaceae</taxon>
        <taxon>Malassezia</taxon>
    </lineage>
</organism>
<evidence type="ECO:0000313" key="3">
    <source>
        <dbReference type="EMBL" id="WFD03782.1"/>
    </source>
</evidence>
<keyword evidence="4" id="KW-1185">Reference proteome</keyword>
<dbReference type="PANTHER" id="PTHR16487">
    <property type="entry name" value="PPP4R2-RELATED PROTEIN"/>
    <property type="match status" value="1"/>
</dbReference>
<dbReference type="GO" id="GO:0030289">
    <property type="term" value="C:protein phosphatase 4 complex"/>
    <property type="evidence" value="ECO:0007669"/>
    <property type="project" value="InterPro"/>
</dbReference>
<comment type="similarity">
    <text evidence="1">Belongs to the PPP4R2 family.</text>
</comment>
<dbReference type="PANTHER" id="PTHR16487:SF0">
    <property type="entry name" value="PROTEIN PHOSPHATASE 4 REGULATORY SUBUNIT 2-RELATED"/>
    <property type="match status" value="1"/>
</dbReference>
<dbReference type="AlphaFoldDB" id="A0AAF0ISQ0"/>
<name>A0AAF0ISQ0_9BASI</name>
<evidence type="ECO:0000256" key="1">
    <source>
        <dbReference type="ARBA" id="ARBA00009207"/>
    </source>
</evidence>
<proteinExistence type="inferred from homology"/>
<dbReference type="GO" id="GO:0019888">
    <property type="term" value="F:protein phosphatase regulator activity"/>
    <property type="evidence" value="ECO:0007669"/>
    <property type="project" value="InterPro"/>
</dbReference>
<dbReference type="Proteomes" id="UP001214603">
    <property type="component" value="Chromosome 5"/>
</dbReference>
<dbReference type="GO" id="GO:0005634">
    <property type="term" value="C:nucleus"/>
    <property type="evidence" value="ECO:0007669"/>
    <property type="project" value="TreeGrafter"/>
</dbReference>
<feature type="region of interest" description="Disordered" evidence="2">
    <location>
        <begin position="218"/>
        <end position="295"/>
    </location>
</feature>
<dbReference type="EMBL" id="CP119938">
    <property type="protein sequence ID" value="WFD03782.1"/>
    <property type="molecule type" value="Genomic_DNA"/>
</dbReference>
<dbReference type="InterPro" id="IPR015267">
    <property type="entry name" value="PPP4R2"/>
</dbReference>
<feature type="compositionally biased region" description="Basic and acidic residues" evidence="2">
    <location>
        <begin position="237"/>
        <end position="270"/>
    </location>
</feature>